<feature type="transmembrane region" description="Helical" evidence="1">
    <location>
        <begin position="12"/>
        <end position="36"/>
    </location>
</feature>
<comment type="caution">
    <text evidence="2">The sequence shown here is derived from an EMBL/GenBank/DDBJ whole genome shotgun (WGS) entry which is preliminary data.</text>
</comment>
<protein>
    <submittedName>
        <fullName evidence="2">YoaK family protein</fullName>
    </submittedName>
</protein>
<keyword evidence="1" id="KW-1133">Transmembrane helix</keyword>
<dbReference type="Pfam" id="PF06912">
    <property type="entry name" value="DUF1275"/>
    <property type="match status" value="1"/>
</dbReference>
<evidence type="ECO:0000313" key="2">
    <source>
        <dbReference type="EMBL" id="MFD2419496.1"/>
    </source>
</evidence>
<feature type="transmembrane region" description="Helical" evidence="1">
    <location>
        <begin position="190"/>
        <end position="208"/>
    </location>
</feature>
<keyword evidence="1" id="KW-0472">Membrane</keyword>
<dbReference type="EMBL" id="JBHUKR010000011">
    <property type="protein sequence ID" value="MFD2419496.1"/>
    <property type="molecule type" value="Genomic_DNA"/>
</dbReference>
<accession>A0ABW5G3G4</accession>
<dbReference type="PANTHER" id="PTHR37314:SF4">
    <property type="entry name" value="UPF0700 TRANSMEMBRANE PROTEIN YOAK"/>
    <property type="match status" value="1"/>
</dbReference>
<keyword evidence="3" id="KW-1185">Reference proteome</keyword>
<evidence type="ECO:0000256" key="1">
    <source>
        <dbReference type="SAM" id="Phobius"/>
    </source>
</evidence>
<sequence length="218" mass="21853">MSERSHGPLPVLLVVLTLVTGLVDGVSFLGLGRVFVANQTGNVVLLGFAVGGAPGLSVPVSLAALGSFLLGALVGGRLRADRGRLLALGAAVEAALAAVALSAAFLVSTVYGAVVPLGLAMGVQNAVVRRLGVPHLNTTVLTTTLTGLFSEPIFGDGTRAGRRLTSVLALFAGAAAGGALVTFTGLRYPIGLAVVLLAVVSVTSYLLARRGGEWLATS</sequence>
<name>A0ABW5G3G4_9PSEU</name>
<feature type="transmembrane region" description="Helical" evidence="1">
    <location>
        <begin position="86"/>
        <end position="114"/>
    </location>
</feature>
<proteinExistence type="predicted"/>
<organism evidence="2 3">
    <name type="scientific">Amycolatopsis pigmentata</name>
    <dbReference type="NCBI Taxonomy" id="450801"/>
    <lineage>
        <taxon>Bacteria</taxon>
        <taxon>Bacillati</taxon>
        <taxon>Actinomycetota</taxon>
        <taxon>Actinomycetes</taxon>
        <taxon>Pseudonocardiales</taxon>
        <taxon>Pseudonocardiaceae</taxon>
        <taxon>Amycolatopsis</taxon>
    </lineage>
</organism>
<dbReference type="RefSeq" id="WP_378267480.1">
    <property type="nucleotide sequence ID" value="NZ_JBHUKR010000011.1"/>
</dbReference>
<feature type="transmembrane region" description="Helical" evidence="1">
    <location>
        <begin position="166"/>
        <end position="184"/>
    </location>
</feature>
<dbReference type="Proteomes" id="UP001597417">
    <property type="component" value="Unassembled WGS sequence"/>
</dbReference>
<gene>
    <name evidence="2" type="ORF">ACFSXZ_24510</name>
</gene>
<reference evidence="3" key="1">
    <citation type="journal article" date="2019" name="Int. J. Syst. Evol. Microbiol.">
        <title>The Global Catalogue of Microorganisms (GCM) 10K type strain sequencing project: providing services to taxonomists for standard genome sequencing and annotation.</title>
        <authorList>
            <consortium name="The Broad Institute Genomics Platform"/>
            <consortium name="The Broad Institute Genome Sequencing Center for Infectious Disease"/>
            <person name="Wu L."/>
            <person name="Ma J."/>
        </authorList>
    </citation>
    <scope>NUCLEOTIDE SEQUENCE [LARGE SCALE GENOMIC DNA]</scope>
    <source>
        <strain evidence="3">CGMCC 4.7645</strain>
    </source>
</reference>
<dbReference type="PANTHER" id="PTHR37314">
    <property type="entry name" value="SLR0142 PROTEIN"/>
    <property type="match status" value="1"/>
</dbReference>
<dbReference type="InterPro" id="IPR010699">
    <property type="entry name" value="DUF1275"/>
</dbReference>
<keyword evidence="1" id="KW-0812">Transmembrane</keyword>
<evidence type="ECO:0000313" key="3">
    <source>
        <dbReference type="Proteomes" id="UP001597417"/>
    </source>
</evidence>